<dbReference type="EMBL" id="DAAVKQ010000004">
    <property type="protein sequence ID" value="HAF5259456.1"/>
    <property type="molecule type" value="Genomic_DNA"/>
</dbReference>
<sequence>MQHCIDSGGNSCYLNNIPTHPAPQNAGQYFELPCSGQGVSSQPEA</sequence>
<comment type="caution">
    <text evidence="1">The sequence shown here is derived from an EMBL/GenBank/DDBJ whole genome shotgun (WGS) entry which is preliminary data.</text>
</comment>
<reference evidence="1" key="2">
    <citation type="submission" date="2020-02" db="EMBL/GenBank/DDBJ databases">
        <authorList>
            <consortium name="NCBI Pathogen Detection Project"/>
        </authorList>
    </citation>
    <scope>NUCLEOTIDE SEQUENCE</scope>
    <source>
        <strain evidence="1">MA.BD-PM-2007-01-000703</strain>
    </source>
</reference>
<organism evidence="1">
    <name type="scientific">Salmonella enterica</name>
    <name type="common">Salmonella choleraesuis</name>
    <dbReference type="NCBI Taxonomy" id="28901"/>
    <lineage>
        <taxon>Bacteria</taxon>
        <taxon>Pseudomonadati</taxon>
        <taxon>Pseudomonadota</taxon>
        <taxon>Gammaproteobacteria</taxon>
        <taxon>Enterobacterales</taxon>
        <taxon>Enterobacteriaceae</taxon>
        <taxon>Salmonella</taxon>
    </lineage>
</organism>
<name>A0A748X0I2_SALER</name>
<evidence type="ECO:0000313" key="1">
    <source>
        <dbReference type="EMBL" id="HAF5259456.1"/>
    </source>
</evidence>
<proteinExistence type="predicted"/>
<accession>A0A748X0I2</accession>
<reference evidence="1" key="1">
    <citation type="journal article" date="2018" name="Genome Biol.">
        <title>SKESA: strategic k-mer extension for scrupulous assemblies.</title>
        <authorList>
            <person name="Souvorov A."/>
            <person name="Agarwala R."/>
            <person name="Lipman D.J."/>
        </authorList>
    </citation>
    <scope>NUCLEOTIDE SEQUENCE</scope>
    <source>
        <strain evidence="1">MA.BD-PM-2007-01-000703</strain>
    </source>
</reference>
<gene>
    <name evidence="1" type="ORF">G8C28_002106</name>
</gene>
<dbReference type="AlphaFoldDB" id="A0A748X0I2"/>
<protein>
    <submittedName>
        <fullName evidence="1">Uncharacterized protein</fullName>
    </submittedName>
</protein>